<reference evidence="2 3" key="1">
    <citation type="submission" date="2024-09" db="EMBL/GenBank/DDBJ databases">
        <authorList>
            <person name="Sun Q."/>
            <person name="Mori K."/>
        </authorList>
    </citation>
    <scope>NUCLEOTIDE SEQUENCE [LARGE SCALE GENOMIC DNA]</scope>
    <source>
        <strain evidence="2 3">CGMCC 1.15906</strain>
    </source>
</reference>
<keyword evidence="1" id="KW-0732">Signal</keyword>
<gene>
    <name evidence="2" type="ORF">ACFFGN_08925</name>
</gene>
<keyword evidence="3" id="KW-1185">Reference proteome</keyword>
<dbReference type="Gene3D" id="2.70.70.10">
    <property type="entry name" value="Glucose Permease (Domain IIA)"/>
    <property type="match status" value="1"/>
</dbReference>
<dbReference type="Proteomes" id="UP001589890">
    <property type="component" value="Unassembled WGS sequence"/>
</dbReference>
<dbReference type="EC" id="3.4.24.-" evidence="2"/>
<dbReference type="RefSeq" id="WP_380045122.1">
    <property type="nucleotide sequence ID" value="NZ_JBHLTC010000010.1"/>
</dbReference>
<dbReference type="GO" id="GO:0016787">
    <property type="term" value="F:hydrolase activity"/>
    <property type="evidence" value="ECO:0007669"/>
    <property type="project" value="UniProtKB-KW"/>
</dbReference>
<feature type="signal peptide" evidence="1">
    <location>
        <begin position="1"/>
        <end position="30"/>
    </location>
</feature>
<evidence type="ECO:0000313" key="3">
    <source>
        <dbReference type="Proteomes" id="UP001589890"/>
    </source>
</evidence>
<dbReference type="SUPFAM" id="SSF51261">
    <property type="entry name" value="Duplicated hybrid motif"/>
    <property type="match status" value="1"/>
</dbReference>
<evidence type="ECO:0000313" key="2">
    <source>
        <dbReference type="EMBL" id="MFC0624184.1"/>
    </source>
</evidence>
<feature type="chain" id="PRO_5047459692" evidence="1">
    <location>
        <begin position="31"/>
        <end position="354"/>
    </location>
</feature>
<name>A0ABV6QHS3_9ACTN</name>
<evidence type="ECO:0000256" key="1">
    <source>
        <dbReference type="SAM" id="SignalP"/>
    </source>
</evidence>
<protein>
    <submittedName>
        <fullName evidence="2">M23 family metallopeptidase</fullName>
        <ecNumber evidence="2">3.4.24.-</ecNumber>
    </submittedName>
</protein>
<keyword evidence="2" id="KW-0378">Hydrolase</keyword>
<dbReference type="EMBL" id="JBHLTC010000010">
    <property type="protein sequence ID" value="MFC0624184.1"/>
    <property type="molecule type" value="Genomic_DNA"/>
</dbReference>
<proteinExistence type="predicted"/>
<comment type="caution">
    <text evidence="2">The sequence shown here is derived from an EMBL/GenBank/DDBJ whole genome shotgun (WGS) entry which is preliminary data.</text>
</comment>
<organism evidence="2 3">
    <name type="scientific">Kribbella deserti</name>
    <dbReference type="NCBI Taxonomy" id="1926257"/>
    <lineage>
        <taxon>Bacteria</taxon>
        <taxon>Bacillati</taxon>
        <taxon>Actinomycetota</taxon>
        <taxon>Actinomycetes</taxon>
        <taxon>Propionibacteriales</taxon>
        <taxon>Kribbellaceae</taxon>
        <taxon>Kribbella</taxon>
    </lineage>
</organism>
<accession>A0ABV6QHS3</accession>
<dbReference type="CDD" id="cd12797">
    <property type="entry name" value="M23_peptidase"/>
    <property type="match status" value="1"/>
</dbReference>
<dbReference type="InterPro" id="IPR011055">
    <property type="entry name" value="Dup_hybrid_motif"/>
</dbReference>
<sequence length="354" mass="36227">MRKVPRPTIRTSVVAALGLALATGSTLAAAAPAAESSSAAGSELPVTLKASPQALSGESTRALAQAVAADALGQSAETKGLAPAEAAGRLTKAARELVVDVRSASAGWARGVAYIEAPAKEHAAPQGWLFVARQVDGRWVTGLEGDQEFAGFVASSPLVPAAERATMKAFAEKKASASAYGTLAATGLLLPWMPDYYMTMSGGPHAWDGGSGPWSSLDFAGGNASGIVRSSGSGTATSMCGAGGGWTRVIHPNGFSTDYYHMRSTTYYNGTAVGRSAYLGVIGVDVCAGGSATGAHVHWGLRTYDAAMNGQYTNLHGRGIGGWTFYHGSAQYGGYATRLGVTAYPGHAIYNRLG</sequence>